<dbReference type="Proteomes" id="UP000789572">
    <property type="component" value="Unassembled WGS sequence"/>
</dbReference>
<feature type="region of interest" description="Disordered" evidence="1">
    <location>
        <begin position="1"/>
        <end position="56"/>
    </location>
</feature>
<dbReference type="PANTHER" id="PTHR12774">
    <property type="entry name" value="PEROXISOMAL BIOGENESIS FACTOR 19"/>
    <property type="match status" value="1"/>
</dbReference>
<keyword evidence="3" id="KW-1185">Reference proteome</keyword>
<dbReference type="Gene3D" id="1.20.120.900">
    <property type="entry name" value="Pex19, mPTS binding domain"/>
    <property type="match status" value="1"/>
</dbReference>
<dbReference type="GO" id="GO:0033328">
    <property type="term" value="F:peroxisome membrane targeting sequence binding"/>
    <property type="evidence" value="ECO:0007669"/>
    <property type="project" value="TreeGrafter"/>
</dbReference>
<evidence type="ECO:0000313" key="2">
    <source>
        <dbReference type="EMBL" id="CAG8593166.1"/>
    </source>
</evidence>
<name>A0A9N9GCP9_9GLOM</name>
<dbReference type="AlphaFoldDB" id="A0A9N9GCP9"/>
<dbReference type="GO" id="GO:0005778">
    <property type="term" value="C:peroxisomal membrane"/>
    <property type="evidence" value="ECO:0007669"/>
    <property type="project" value="TreeGrafter"/>
</dbReference>
<evidence type="ECO:0000256" key="1">
    <source>
        <dbReference type="SAM" id="MobiDB-lite"/>
    </source>
</evidence>
<feature type="compositionally biased region" description="Basic and acidic residues" evidence="1">
    <location>
        <begin position="1"/>
        <end position="10"/>
    </location>
</feature>
<dbReference type="InterPro" id="IPR038322">
    <property type="entry name" value="Pex19_C_sf"/>
</dbReference>
<feature type="compositionally biased region" description="Acidic residues" evidence="1">
    <location>
        <begin position="11"/>
        <end position="29"/>
    </location>
</feature>
<accession>A0A9N9GCP9</accession>
<dbReference type="EMBL" id="CAJVPJ010001486">
    <property type="protein sequence ID" value="CAG8593166.1"/>
    <property type="molecule type" value="Genomic_DNA"/>
</dbReference>
<dbReference type="Pfam" id="PF04614">
    <property type="entry name" value="Pex19"/>
    <property type="match status" value="1"/>
</dbReference>
<evidence type="ECO:0000313" key="3">
    <source>
        <dbReference type="Proteomes" id="UP000789572"/>
    </source>
</evidence>
<dbReference type="GO" id="GO:0045046">
    <property type="term" value="P:protein import into peroxisome membrane"/>
    <property type="evidence" value="ECO:0007669"/>
    <property type="project" value="TreeGrafter"/>
</dbReference>
<dbReference type="OrthoDB" id="21292at2759"/>
<feature type="compositionally biased region" description="Polar residues" evidence="1">
    <location>
        <begin position="32"/>
        <end position="50"/>
    </location>
</feature>
<reference evidence="2" key="1">
    <citation type="submission" date="2021-06" db="EMBL/GenBank/DDBJ databases">
        <authorList>
            <person name="Kallberg Y."/>
            <person name="Tangrot J."/>
            <person name="Rosling A."/>
        </authorList>
    </citation>
    <scope>NUCLEOTIDE SEQUENCE</scope>
    <source>
        <strain evidence="2">IA702</strain>
    </source>
</reference>
<gene>
    <name evidence="2" type="ORF">POCULU_LOCUS7079</name>
</gene>
<comment type="caution">
    <text evidence="2">The sequence shown here is derived from an EMBL/GenBank/DDBJ whole genome shotgun (WGS) entry which is preliminary data.</text>
</comment>
<protein>
    <submittedName>
        <fullName evidence="2">11067_t:CDS:1</fullName>
    </submittedName>
</protein>
<dbReference type="InterPro" id="IPR006708">
    <property type="entry name" value="Pex19"/>
</dbReference>
<proteinExistence type="predicted"/>
<dbReference type="PANTHER" id="PTHR12774:SF2">
    <property type="entry name" value="PEROXISOMAL BIOGENESIS FACTOR 19"/>
    <property type="match status" value="1"/>
</dbReference>
<organism evidence="2 3">
    <name type="scientific">Paraglomus occultum</name>
    <dbReference type="NCBI Taxonomy" id="144539"/>
    <lineage>
        <taxon>Eukaryota</taxon>
        <taxon>Fungi</taxon>
        <taxon>Fungi incertae sedis</taxon>
        <taxon>Mucoromycota</taxon>
        <taxon>Glomeromycotina</taxon>
        <taxon>Glomeromycetes</taxon>
        <taxon>Paraglomerales</taxon>
        <taxon>Paraglomeraceae</taxon>
        <taxon>Paraglomus</taxon>
    </lineage>
</organism>
<sequence length="285" mass="32404">MSSNDRRPTVAEEDDDFDDLLDEILDDFTQDLPAQSSGHASSSKDSTQKPPTEKDLEREVEELFNDKAFEDTFHALLQAFDDASIDDSAVTASNTNVASQGGETGGTRGSFQDHINQTMNQLRNSSDQLDLNNANFIIKTEMTDNEDLLSDFVRALDSIAESGDFTNLVENMMDKLTTRDLLYEPMKELGMKYPQWLKDNKEKVSREDYERYEKQYECVQKIVAHFESQDPGADDEEQKQIIVGLMEEMQKLGHPPDDILYEFAPDVTFDENGFPELPPDLVNQF</sequence>